<dbReference type="InterPro" id="IPR001129">
    <property type="entry name" value="Membr-assoc_MAPEG"/>
</dbReference>
<protein>
    <recommendedName>
        <fullName evidence="15">Microsomal glutathione S-transferase 1</fullName>
        <ecNumber evidence="5">2.5.1.18</ecNumber>
    </recommendedName>
</protein>
<keyword evidence="9" id="KW-0256">Endoplasmic reticulum</keyword>
<dbReference type="PANTHER" id="PTHR10689">
    <property type="entry name" value="MICROSOMAL GLUTATHIONE S-TRANSFERASE 1"/>
    <property type="match status" value="1"/>
</dbReference>
<dbReference type="InterPro" id="IPR040162">
    <property type="entry name" value="MGST1-like"/>
</dbReference>
<feature type="transmembrane region" description="Helical" evidence="17">
    <location>
        <begin position="104"/>
        <end position="125"/>
    </location>
</feature>
<dbReference type="InterPro" id="IPR023352">
    <property type="entry name" value="MAPEG-like_dom_sf"/>
</dbReference>
<evidence type="ECO:0000256" key="11">
    <source>
        <dbReference type="ARBA" id="ARBA00022990"/>
    </source>
</evidence>
<dbReference type="AlphaFoldDB" id="A0AAN8IYQ0"/>
<dbReference type="FunFam" id="1.20.120.550:FF:000002">
    <property type="entry name" value="Microsomal glutathione S-transferase 1"/>
    <property type="match status" value="1"/>
</dbReference>
<comment type="caution">
    <text evidence="18">The sequence shown here is derived from an EMBL/GenBank/DDBJ whole genome shotgun (WGS) entry which is preliminary data.</text>
</comment>
<evidence type="ECO:0000256" key="15">
    <source>
        <dbReference type="ARBA" id="ARBA00039397"/>
    </source>
</evidence>
<evidence type="ECO:0000256" key="10">
    <source>
        <dbReference type="ARBA" id="ARBA00022989"/>
    </source>
</evidence>
<keyword evidence="7 17" id="KW-0812">Transmembrane</keyword>
<comment type="subunit">
    <text evidence="14">Homotrimer; The trimer binds only one molecule of glutathione.</text>
</comment>
<dbReference type="EMBL" id="JAZGQO010000021">
    <property type="protein sequence ID" value="KAK6166834.1"/>
    <property type="molecule type" value="Genomic_DNA"/>
</dbReference>
<evidence type="ECO:0000256" key="17">
    <source>
        <dbReference type="SAM" id="Phobius"/>
    </source>
</evidence>
<evidence type="ECO:0000256" key="14">
    <source>
        <dbReference type="ARBA" id="ARBA00038540"/>
    </source>
</evidence>
<feature type="transmembrane region" description="Helical" evidence="17">
    <location>
        <begin position="81"/>
        <end position="98"/>
    </location>
</feature>
<evidence type="ECO:0000256" key="13">
    <source>
        <dbReference type="ARBA" id="ARBA00023136"/>
    </source>
</evidence>
<dbReference type="Pfam" id="PF01124">
    <property type="entry name" value="MAPEG"/>
    <property type="match status" value="1"/>
</dbReference>
<dbReference type="EC" id="2.5.1.18" evidence="5"/>
<keyword evidence="12" id="KW-0496">Mitochondrion</keyword>
<comment type="subcellular location">
    <subcellularLocation>
        <location evidence="3">Endoplasmic reticulum membrane</location>
        <topology evidence="3">Multi-pass membrane protein</topology>
    </subcellularLocation>
    <subcellularLocation>
        <location evidence="2">Mitochondrion outer membrane</location>
    </subcellularLocation>
</comment>
<evidence type="ECO:0000256" key="5">
    <source>
        <dbReference type="ARBA" id="ARBA00012452"/>
    </source>
</evidence>
<evidence type="ECO:0000256" key="4">
    <source>
        <dbReference type="ARBA" id="ARBA00010459"/>
    </source>
</evidence>
<evidence type="ECO:0000256" key="12">
    <source>
        <dbReference type="ARBA" id="ARBA00023128"/>
    </source>
</evidence>
<name>A0AAN8IYQ0_PATCE</name>
<evidence type="ECO:0000256" key="6">
    <source>
        <dbReference type="ARBA" id="ARBA00022679"/>
    </source>
</evidence>
<feature type="transmembrane region" description="Helical" evidence="17">
    <location>
        <begin position="17"/>
        <end position="37"/>
    </location>
</feature>
<evidence type="ECO:0000256" key="2">
    <source>
        <dbReference type="ARBA" id="ARBA00004294"/>
    </source>
</evidence>
<keyword evidence="13 17" id="KW-0472">Membrane</keyword>
<evidence type="ECO:0000313" key="18">
    <source>
        <dbReference type="EMBL" id="KAK6166834.1"/>
    </source>
</evidence>
<comment type="similarity">
    <text evidence="4">Belongs to the MAPEG family.</text>
</comment>
<evidence type="ECO:0000256" key="7">
    <source>
        <dbReference type="ARBA" id="ARBA00022692"/>
    </source>
</evidence>
<dbReference type="GO" id="GO:0005741">
    <property type="term" value="C:mitochondrial outer membrane"/>
    <property type="evidence" value="ECO:0007669"/>
    <property type="project" value="UniProtKB-SubCell"/>
</dbReference>
<sequence length="155" mass="17462">MADKTVLSLDNPVFTAFLFYSTLVILKMMSMSLFTAFHRMTKNVFANEEDCRSASKPGKKLQPVLNNADVERVRRCHLNDLENITAFVLIGLLYTLTGPDVQMALLHFRIFAGCRIAHTFFYLFAIPQPTRALAFLGGFIVTISMAVNIFKVATF</sequence>
<dbReference type="PANTHER" id="PTHR10689:SF6">
    <property type="entry name" value="MICROSOMAL GLUTATHIONE S-TRANSFERASE 1"/>
    <property type="match status" value="1"/>
</dbReference>
<dbReference type="SUPFAM" id="SSF161084">
    <property type="entry name" value="MAPEG domain-like"/>
    <property type="match status" value="1"/>
</dbReference>
<dbReference type="Gene3D" id="1.20.120.550">
    <property type="entry name" value="Membrane associated eicosanoid/glutathione metabolism-like domain"/>
    <property type="match status" value="1"/>
</dbReference>
<evidence type="ECO:0000256" key="8">
    <source>
        <dbReference type="ARBA" id="ARBA00022787"/>
    </source>
</evidence>
<dbReference type="GO" id="GO:0004364">
    <property type="term" value="F:glutathione transferase activity"/>
    <property type="evidence" value="ECO:0007669"/>
    <property type="project" value="UniProtKB-EC"/>
</dbReference>
<keyword evidence="6" id="KW-0808">Transferase</keyword>
<comment type="catalytic activity">
    <reaction evidence="16">
        <text>RX + glutathione = an S-substituted glutathione + a halide anion + H(+)</text>
        <dbReference type="Rhea" id="RHEA:16437"/>
        <dbReference type="ChEBI" id="CHEBI:15378"/>
        <dbReference type="ChEBI" id="CHEBI:16042"/>
        <dbReference type="ChEBI" id="CHEBI:17792"/>
        <dbReference type="ChEBI" id="CHEBI:57925"/>
        <dbReference type="ChEBI" id="CHEBI:90779"/>
        <dbReference type="EC" id="2.5.1.18"/>
    </reaction>
    <physiologicalReaction direction="left-to-right" evidence="16">
        <dbReference type="Rhea" id="RHEA:16438"/>
    </physiologicalReaction>
</comment>
<evidence type="ECO:0000256" key="1">
    <source>
        <dbReference type="ARBA" id="ARBA00003701"/>
    </source>
</evidence>
<keyword evidence="11" id="KW-0007">Acetylation</keyword>
<keyword evidence="8" id="KW-1000">Mitochondrion outer membrane</keyword>
<reference evidence="18 19" key="1">
    <citation type="submission" date="2024-01" db="EMBL/GenBank/DDBJ databases">
        <title>The genome of the rayed Mediterranean limpet Patella caerulea (Linnaeus, 1758).</title>
        <authorList>
            <person name="Anh-Thu Weber A."/>
            <person name="Halstead-Nussloch G."/>
        </authorList>
    </citation>
    <scope>NUCLEOTIDE SEQUENCE [LARGE SCALE GENOMIC DNA]</scope>
    <source>
        <strain evidence="18">AATW-2023a</strain>
        <tissue evidence="18">Whole specimen</tissue>
    </source>
</reference>
<organism evidence="18 19">
    <name type="scientific">Patella caerulea</name>
    <name type="common">Rayed Mediterranean limpet</name>
    <dbReference type="NCBI Taxonomy" id="87958"/>
    <lineage>
        <taxon>Eukaryota</taxon>
        <taxon>Metazoa</taxon>
        <taxon>Spiralia</taxon>
        <taxon>Lophotrochozoa</taxon>
        <taxon>Mollusca</taxon>
        <taxon>Gastropoda</taxon>
        <taxon>Patellogastropoda</taxon>
        <taxon>Patelloidea</taxon>
        <taxon>Patellidae</taxon>
        <taxon>Patella</taxon>
    </lineage>
</organism>
<dbReference type="Proteomes" id="UP001347796">
    <property type="component" value="Unassembled WGS sequence"/>
</dbReference>
<evidence type="ECO:0000256" key="9">
    <source>
        <dbReference type="ARBA" id="ARBA00022824"/>
    </source>
</evidence>
<evidence type="ECO:0000256" key="16">
    <source>
        <dbReference type="ARBA" id="ARBA00049385"/>
    </source>
</evidence>
<keyword evidence="10 17" id="KW-1133">Transmembrane helix</keyword>
<evidence type="ECO:0000256" key="3">
    <source>
        <dbReference type="ARBA" id="ARBA00004477"/>
    </source>
</evidence>
<accession>A0AAN8IYQ0</accession>
<proteinExistence type="inferred from homology"/>
<comment type="function">
    <text evidence="1">Conjugation of reduced glutathione to a wide number of exogenous and endogenous hydrophobic electrophiles.</text>
</comment>
<gene>
    <name evidence="18" type="ORF">SNE40_023448</name>
</gene>
<keyword evidence="19" id="KW-1185">Reference proteome</keyword>
<evidence type="ECO:0000313" key="19">
    <source>
        <dbReference type="Proteomes" id="UP001347796"/>
    </source>
</evidence>
<feature type="transmembrane region" description="Helical" evidence="17">
    <location>
        <begin position="132"/>
        <end position="150"/>
    </location>
</feature>
<dbReference type="GO" id="GO:0005789">
    <property type="term" value="C:endoplasmic reticulum membrane"/>
    <property type="evidence" value="ECO:0007669"/>
    <property type="project" value="UniProtKB-SubCell"/>
</dbReference>